<name>A0A319DY98_ASPSB</name>
<organism evidence="2 3">
    <name type="scientific">Aspergillus sclerotiicarbonarius (strain CBS 121057 / IBT 28362)</name>
    <dbReference type="NCBI Taxonomy" id="1448318"/>
    <lineage>
        <taxon>Eukaryota</taxon>
        <taxon>Fungi</taxon>
        <taxon>Dikarya</taxon>
        <taxon>Ascomycota</taxon>
        <taxon>Pezizomycotina</taxon>
        <taxon>Eurotiomycetes</taxon>
        <taxon>Eurotiomycetidae</taxon>
        <taxon>Eurotiales</taxon>
        <taxon>Aspergillaceae</taxon>
        <taxon>Aspergillus</taxon>
        <taxon>Aspergillus subgen. Circumdati</taxon>
    </lineage>
</organism>
<reference evidence="2 3" key="1">
    <citation type="submission" date="2018-02" db="EMBL/GenBank/DDBJ databases">
        <title>The genomes of Aspergillus section Nigri reveals drivers in fungal speciation.</title>
        <authorList>
            <consortium name="DOE Joint Genome Institute"/>
            <person name="Vesth T.C."/>
            <person name="Nybo J."/>
            <person name="Theobald S."/>
            <person name="Brandl J."/>
            <person name="Frisvad J.C."/>
            <person name="Nielsen K.F."/>
            <person name="Lyhne E.K."/>
            <person name="Kogle M.E."/>
            <person name="Kuo A."/>
            <person name="Riley R."/>
            <person name="Clum A."/>
            <person name="Nolan M."/>
            <person name="Lipzen A."/>
            <person name="Salamov A."/>
            <person name="Henrissat B."/>
            <person name="Wiebenga A."/>
            <person name="De vries R.P."/>
            <person name="Grigoriev I.V."/>
            <person name="Mortensen U.H."/>
            <person name="Andersen M.R."/>
            <person name="Baker S.E."/>
        </authorList>
    </citation>
    <scope>NUCLEOTIDE SEQUENCE [LARGE SCALE GENOMIC DNA]</scope>
    <source>
        <strain evidence="2 3">CBS 121057</strain>
    </source>
</reference>
<dbReference type="AlphaFoldDB" id="A0A319DY98"/>
<gene>
    <name evidence="2" type="ORF">BO78DRAFT_463756</name>
</gene>
<dbReference type="EMBL" id="KZ826389">
    <property type="protein sequence ID" value="PYI02782.1"/>
    <property type="molecule type" value="Genomic_DNA"/>
</dbReference>
<dbReference type="OrthoDB" id="3549294at2759"/>
<feature type="compositionally biased region" description="Acidic residues" evidence="1">
    <location>
        <begin position="538"/>
        <end position="549"/>
    </location>
</feature>
<accession>A0A319DY98</accession>
<dbReference type="VEuPathDB" id="FungiDB:BO78DRAFT_463756"/>
<sequence length="568" mass="63515">MMDDALRPTKAAYSQVACKSHRLWSSHLSLTRPTDRLPFDCINLKQLIQRTPAFLGSGLLPEGTQAPFSFIEKHNKSSNLLLGVQSPLMVQVSEHAPLAEWPGIEGLSGYDEGNYLAILFIAWAHILSARWAELLRDCSGHLCSSKFTGRACPPVTAPDQQYNIEVDLGGDVGCDEASWWKVILSSEECWEITTNYNGKTYLSPWSALLAGEARFTITGCPSITSTEPPSSSTALKYLARFCSYHHLHVPKPLPRPCEPNTSCLSQYQSSPVSEHEEHIAHYMTLSSNVWGMRSLLRSTFYNMDIECNLVDAWINPAFAILNPIIQEGNLSMLAKVLTRQQPRLGSLWLGVILIGRARFTLREIEIGLTATNLTAAAWTGIPQSFITSKPEACNGENIRREDECRLLFITGCDGHTRFPIWPWKPFGETRLCDAELLVQQHALCGCHCLDYASWNWSLAHGEELEDSCLGTTLPACDDLDMNEPEQPISVPEQYDYDDDAESLSENATRGIFGWLRLTGYPADEQAIYQHSWIDIESSDDEAVDDGESDTFDKTDTRESIEEWLNALV</sequence>
<proteinExistence type="predicted"/>
<evidence type="ECO:0000313" key="3">
    <source>
        <dbReference type="Proteomes" id="UP000248423"/>
    </source>
</evidence>
<dbReference type="STRING" id="1448318.A0A319DY98"/>
<dbReference type="Proteomes" id="UP000248423">
    <property type="component" value="Unassembled WGS sequence"/>
</dbReference>
<protein>
    <submittedName>
        <fullName evidence="2">Uncharacterized protein</fullName>
    </submittedName>
</protein>
<keyword evidence="3" id="KW-1185">Reference proteome</keyword>
<evidence type="ECO:0000256" key="1">
    <source>
        <dbReference type="SAM" id="MobiDB-lite"/>
    </source>
</evidence>
<evidence type="ECO:0000313" key="2">
    <source>
        <dbReference type="EMBL" id="PYI02782.1"/>
    </source>
</evidence>
<feature type="region of interest" description="Disordered" evidence="1">
    <location>
        <begin position="538"/>
        <end position="557"/>
    </location>
</feature>